<dbReference type="Pfam" id="PF01432">
    <property type="entry name" value="Peptidase_M3"/>
    <property type="match status" value="1"/>
</dbReference>
<reference evidence="10" key="1">
    <citation type="submission" date="2018-02" db="EMBL/GenBank/DDBJ databases">
        <authorList>
            <person name="Clavel T."/>
            <person name="Strowig T."/>
        </authorList>
    </citation>
    <scope>NUCLEOTIDE SEQUENCE [LARGE SCALE GENOMIC DNA]</scope>
    <source>
        <strain evidence="10">DSM 100764</strain>
    </source>
</reference>
<dbReference type="PANTHER" id="PTHR43660:SF1">
    <property type="entry name" value="DIPEPTIDYL CARBOXYPEPTIDASE"/>
    <property type="match status" value="1"/>
</dbReference>
<dbReference type="Gene3D" id="3.40.390.10">
    <property type="entry name" value="Collagenase (Catalytic Domain)"/>
    <property type="match status" value="1"/>
</dbReference>
<evidence type="ECO:0000313" key="9">
    <source>
        <dbReference type="EMBL" id="PWB07907.1"/>
    </source>
</evidence>
<evidence type="ECO:0000256" key="6">
    <source>
        <dbReference type="ARBA" id="ARBA00023049"/>
    </source>
</evidence>
<dbReference type="InterPro" id="IPR001567">
    <property type="entry name" value="Pept_M3A_M3B_dom"/>
</dbReference>
<dbReference type="GO" id="GO:0004180">
    <property type="term" value="F:carboxypeptidase activity"/>
    <property type="evidence" value="ECO:0007669"/>
    <property type="project" value="TreeGrafter"/>
</dbReference>
<dbReference type="Proteomes" id="UP000244925">
    <property type="component" value="Unassembled WGS sequence"/>
</dbReference>
<dbReference type="GO" id="GO:0005829">
    <property type="term" value="C:cytosol"/>
    <property type="evidence" value="ECO:0007669"/>
    <property type="project" value="TreeGrafter"/>
</dbReference>
<dbReference type="InterPro" id="IPR024079">
    <property type="entry name" value="MetalloPept_cat_dom_sf"/>
</dbReference>
<comment type="cofactor">
    <cofactor evidence="7">
        <name>Zn(2+)</name>
        <dbReference type="ChEBI" id="CHEBI:29105"/>
    </cofactor>
    <text evidence="7">Binds 1 zinc ion.</text>
</comment>
<accession>A0A2V1IVJ7</accession>
<dbReference type="GO" id="GO:0046872">
    <property type="term" value="F:metal ion binding"/>
    <property type="evidence" value="ECO:0007669"/>
    <property type="project" value="UniProtKB-UniRule"/>
</dbReference>
<dbReference type="InterPro" id="IPR024080">
    <property type="entry name" value="Neurolysin/TOP_N"/>
</dbReference>
<dbReference type="PANTHER" id="PTHR43660">
    <property type="entry name" value="DIPEPTIDYL CARBOXYPEPTIDASE"/>
    <property type="match status" value="1"/>
</dbReference>
<dbReference type="EMBL" id="PUBV01000009">
    <property type="protein sequence ID" value="PWB07907.1"/>
    <property type="molecule type" value="Genomic_DNA"/>
</dbReference>
<dbReference type="GeneID" id="93424097"/>
<evidence type="ECO:0000313" key="10">
    <source>
        <dbReference type="Proteomes" id="UP000244925"/>
    </source>
</evidence>
<keyword evidence="5 7" id="KW-0862">Zinc</keyword>
<dbReference type="Gene3D" id="1.10.1370.10">
    <property type="entry name" value="Neurolysin, domain 3"/>
    <property type="match status" value="1"/>
</dbReference>
<proteinExistence type="inferred from homology"/>
<protein>
    <submittedName>
        <fullName evidence="9">M3 family peptidase</fullName>
    </submittedName>
</protein>
<comment type="caution">
    <text evidence="9">The sequence shown here is derived from an EMBL/GenBank/DDBJ whole genome shotgun (WGS) entry which is preliminary data.</text>
</comment>
<keyword evidence="10" id="KW-1185">Reference proteome</keyword>
<dbReference type="InterPro" id="IPR045090">
    <property type="entry name" value="Pept_M3A_M3B"/>
</dbReference>
<dbReference type="GO" id="GO:0006508">
    <property type="term" value="P:proteolysis"/>
    <property type="evidence" value="ECO:0007669"/>
    <property type="project" value="UniProtKB-KW"/>
</dbReference>
<evidence type="ECO:0000256" key="1">
    <source>
        <dbReference type="ARBA" id="ARBA00006040"/>
    </source>
</evidence>
<evidence type="ECO:0000256" key="5">
    <source>
        <dbReference type="ARBA" id="ARBA00022833"/>
    </source>
</evidence>
<dbReference type="RefSeq" id="WP_107035824.1">
    <property type="nucleotide sequence ID" value="NZ_CAONGC010000037.1"/>
</dbReference>
<evidence type="ECO:0000259" key="8">
    <source>
        <dbReference type="Pfam" id="PF01432"/>
    </source>
</evidence>
<feature type="domain" description="Peptidase M3A/M3B catalytic" evidence="8">
    <location>
        <begin position="227"/>
        <end position="673"/>
    </location>
</feature>
<dbReference type="AlphaFoldDB" id="A0A2V1IVJ7"/>
<evidence type="ECO:0000256" key="4">
    <source>
        <dbReference type="ARBA" id="ARBA00022801"/>
    </source>
</evidence>
<evidence type="ECO:0000256" key="2">
    <source>
        <dbReference type="ARBA" id="ARBA00022670"/>
    </source>
</evidence>
<name>A0A2V1IVJ7_9BACT</name>
<dbReference type="GO" id="GO:0004222">
    <property type="term" value="F:metalloendopeptidase activity"/>
    <property type="evidence" value="ECO:0007669"/>
    <property type="project" value="InterPro"/>
</dbReference>
<dbReference type="InterPro" id="IPR034005">
    <property type="entry name" value="M3A_DCP"/>
</dbReference>
<keyword evidence="3 7" id="KW-0479">Metal-binding</keyword>
<evidence type="ECO:0000256" key="7">
    <source>
        <dbReference type="RuleBase" id="RU003435"/>
    </source>
</evidence>
<dbReference type="Gene3D" id="1.20.1050.40">
    <property type="entry name" value="Endopeptidase. Chain P, domain 1"/>
    <property type="match status" value="1"/>
</dbReference>
<keyword evidence="6 7" id="KW-0482">Metalloprotease</keyword>
<dbReference type="FunFam" id="3.40.390.10:FF:000009">
    <property type="entry name" value="Oligopeptidase A"/>
    <property type="match status" value="1"/>
</dbReference>
<keyword evidence="4 7" id="KW-0378">Hydrolase</keyword>
<keyword evidence="2 7" id="KW-0645">Protease</keyword>
<dbReference type="CDD" id="cd06456">
    <property type="entry name" value="M3A_DCP"/>
    <property type="match status" value="1"/>
</dbReference>
<dbReference type="SUPFAM" id="SSF55486">
    <property type="entry name" value="Metalloproteases ('zincins'), catalytic domain"/>
    <property type="match status" value="1"/>
</dbReference>
<sequence>MNGDIFMRPFDTPFGAVAFDKISNADYLPAFETAIGQAWSEVEAIRDNAEAPTFANTIAALARSGEMLERVAGAFFPLTSACTDDEMMDISVKVSEMLTEHSVRVSLDEKLWQRIRSVHDSSESAALDREDRMLLKDTYEKFVRSGALLEGADREAYREAKKELSQLSEQFGQNLVKENAGMKIYLGADDLDGLPERLVEEAAERAVSEGRAGEYCFKLDFPVYSTFMSHSSRRDLRERFFRAYSSRNSAGEYSSLAIVSRMAWLRLKVARLLGYDTYADYALANKMARTRSNVDALLRRLKDAYMPVQRAEVDAITDFARVTEGDSFVTRQWDYAYYSRLYRISRYDYDPESMRPYFKLDTTVKGVFGLARTLYGIDFVKRHDIPVYHPDVEVYEVKDIDGSHLGLLYMDFFPRDGKRAGAWMTDFREQSMLPDGSDVRPHVSIVTNFTRPTSSTPALLSPNEVNTLLHEFGHALHSLFSRCRYAALSGTNVARDFVELPSQFNENFMRRREFLDTFARHYQTGEPLPDEAVEKMVRSSQFGCGYDCIRQLMFGLTDMAWHTVTEPVDDPVAFELSVTDAMAAIPNECRSVVSPSFGHIFSGGYAAGYYSYKWAEVIEADAFGRFLEEGVTNRRTAESFRREILEKGATDEPDELYRRFRGRDPEPEALLRRDGVIS</sequence>
<comment type="similarity">
    <text evidence="1 7">Belongs to the peptidase M3 family.</text>
</comment>
<dbReference type="InterPro" id="IPR024077">
    <property type="entry name" value="Neurolysin/TOP_dom2"/>
</dbReference>
<gene>
    <name evidence="9" type="ORF">C5O25_05975</name>
</gene>
<organism evidence="9 10">
    <name type="scientific">Paramuribaculum intestinale</name>
    <dbReference type="NCBI Taxonomy" id="2094151"/>
    <lineage>
        <taxon>Bacteria</taxon>
        <taxon>Pseudomonadati</taxon>
        <taxon>Bacteroidota</taxon>
        <taxon>Bacteroidia</taxon>
        <taxon>Bacteroidales</taxon>
        <taxon>Muribaculaceae</taxon>
        <taxon>Paramuribaculum</taxon>
    </lineage>
</organism>
<evidence type="ECO:0000256" key="3">
    <source>
        <dbReference type="ARBA" id="ARBA00022723"/>
    </source>
</evidence>